<evidence type="ECO:0000256" key="7">
    <source>
        <dbReference type="SAM" id="Coils"/>
    </source>
</evidence>
<evidence type="ECO:0000256" key="3">
    <source>
        <dbReference type="ARBA" id="ARBA00023136"/>
    </source>
</evidence>
<evidence type="ECO:0000259" key="10">
    <source>
        <dbReference type="PROSITE" id="PS50885"/>
    </source>
</evidence>
<dbReference type="AlphaFoldDB" id="A0A0M0LGP1"/>
<comment type="similarity">
    <text evidence="5">Belongs to the methyl-accepting chemotaxis (MCP) protein family.</text>
</comment>
<dbReference type="Gene3D" id="1.10.287.950">
    <property type="entry name" value="Methyl-accepting chemotaxis protein"/>
    <property type="match status" value="1"/>
</dbReference>
<feature type="domain" description="HAMP" evidence="10">
    <location>
        <begin position="207"/>
        <end position="259"/>
    </location>
</feature>
<evidence type="ECO:0000256" key="2">
    <source>
        <dbReference type="ARBA" id="ARBA00022475"/>
    </source>
</evidence>
<keyword evidence="12" id="KW-1185">Reference proteome</keyword>
<dbReference type="CDD" id="cd06225">
    <property type="entry name" value="HAMP"/>
    <property type="match status" value="1"/>
</dbReference>
<organism evidence="11 12">
    <name type="scientific">Priestia koreensis</name>
    <dbReference type="NCBI Taxonomy" id="284581"/>
    <lineage>
        <taxon>Bacteria</taxon>
        <taxon>Bacillati</taxon>
        <taxon>Bacillota</taxon>
        <taxon>Bacilli</taxon>
        <taxon>Bacillales</taxon>
        <taxon>Bacillaceae</taxon>
        <taxon>Priestia</taxon>
    </lineage>
</organism>
<dbReference type="STRING" id="284581.AMD01_00160"/>
<protein>
    <submittedName>
        <fullName evidence="11">Chemotaxis protein</fullName>
    </submittedName>
</protein>
<sequence>MSRLKKTKSLKSQLIFSFLIPFLIFSIVVGVFLVGVMNSILNNQVLSQFDNRLNENGSALAEGIDNDLIQNTIDSPDEYGKELEQYLNDFLKGRKGIQYIYVLARKDNQDVIVALNGSNDYMTTSPFTPEQRKAYEENKSVLSSIYKDKWGVHKSFFMPVKGTDSIVGIDMDASFVDTLQKRIIIYPLIFLMSAAILGTIVAIVIGTKISTPIRSLVTFTKTIASGNLRKTVKVKRNDEIGELAASFEDMRLSLSDIINDVRVNTKTINETSEHLVGSFEELTQASEQIVVGTSGEATGAEERAKHTETIAHMIGEMSKAIENMDNQTKQIKEFANDTSKLSETGSEQVVVIADQINKIKHNGMTTKDNLFNLNEKLEHINVIIDLIRDIAAQTNLLSLNASIEAARAGEAGKGFSVVAQEIQKLANQTASSIADISTTVTDIHTQTNKVLELNHQDLEDIIKGVEIIEENGKLFKAIFTSVEKLKDRSENIFASAQDISKSSDKTLASIQEIAAISEQSVAITQEIAAAATEQNSTVEALQRQNERLREVAELLEQKVSRFETNMDE</sequence>
<gene>
    <name evidence="11" type="ORF">AMD01_00160</name>
</gene>
<dbReference type="PROSITE" id="PS50885">
    <property type="entry name" value="HAMP"/>
    <property type="match status" value="1"/>
</dbReference>
<evidence type="ECO:0000256" key="8">
    <source>
        <dbReference type="SAM" id="Phobius"/>
    </source>
</evidence>
<evidence type="ECO:0000313" key="11">
    <source>
        <dbReference type="EMBL" id="KOO50224.1"/>
    </source>
</evidence>
<dbReference type="PANTHER" id="PTHR32089">
    <property type="entry name" value="METHYL-ACCEPTING CHEMOTAXIS PROTEIN MCPB"/>
    <property type="match status" value="1"/>
</dbReference>
<keyword evidence="2" id="KW-1003">Cell membrane</keyword>
<keyword evidence="8" id="KW-1133">Transmembrane helix</keyword>
<feature type="transmembrane region" description="Helical" evidence="8">
    <location>
        <begin position="184"/>
        <end position="205"/>
    </location>
</feature>
<evidence type="ECO:0000313" key="12">
    <source>
        <dbReference type="Proteomes" id="UP000037558"/>
    </source>
</evidence>
<dbReference type="RefSeq" id="WP_053399369.1">
    <property type="nucleotide sequence ID" value="NZ_LILC01000002.1"/>
</dbReference>
<dbReference type="Pfam" id="PF00672">
    <property type="entry name" value="HAMP"/>
    <property type="match status" value="1"/>
</dbReference>
<dbReference type="Pfam" id="PF00015">
    <property type="entry name" value="MCPsignal"/>
    <property type="match status" value="1"/>
</dbReference>
<dbReference type="EMBL" id="LILC01000002">
    <property type="protein sequence ID" value="KOO50224.1"/>
    <property type="molecule type" value="Genomic_DNA"/>
</dbReference>
<keyword evidence="4 6" id="KW-0807">Transducer</keyword>
<evidence type="ECO:0000259" key="9">
    <source>
        <dbReference type="PROSITE" id="PS50111"/>
    </source>
</evidence>
<dbReference type="Proteomes" id="UP000037558">
    <property type="component" value="Unassembled WGS sequence"/>
</dbReference>
<keyword evidence="8" id="KW-0812">Transmembrane</keyword>
<comment type="caution">
    <text evidence="11">The sequence shown here is derived from an EMBL/GenBank/DDBJ whole genome shotgun (WGS) entry which is preliminary data.</text>
</comment>
<dbReference type="SUPFAM" id="SSF58104">
    <property type="entry name" value="Methyl-accepting chemotaxis protein (MCP) signaling domain"/>
    <property type="match status" value="1"/>
</dbReference>
<evidence type="ECO:0000256" key="5">
    <source>
        <dbReference type="ARBA" id="ARBA00029447"/>
    </source>
</evidence>
<dbReference type="InterPro" id="IPR004089">
    <property type="entry name" value="MCPsignal_dom"/>
</dbReference>
<evidence type="ECO:0000256" key="1">
    <source>
        <dbReference type="ARBA" id="ARBA00004236"/>
    </source>
</evidence>
<dbReference type="OrthoDB" id="369835at2"/>
<evidence type="ECO:0000256" key="6">
    <source>
        <dbReference type="PROSITE-ProRule" id="PRU00284"/>
    </source>
</evidence>
<dbReference type="GO" id="GO:0007165">
    <property type="term" value="P:signal transduction"/>
    <property type="evidence" value="ECO:0007669"/>
    <property type="project" value="UniProtKB-KW"/>
</dbReference>
<feature type="transmembrane region" description="Helical" evidence="8">
    <location>
        <begin position="12"/>
        <end position="37"/>
    </location>
</feature>
<accession>A0A0M0LGP1</accession>
<dbReference type="SMART" id="SM00283">
    <property type="entry name" value="MA"/>
    <property type="match status" value="1"/>
</dbReference>
<keyword evidence="7" id="KW-0175">Coiled coil</keyword>
<feature type="coiled-coil region" evidence="7">
    <location>
        <begin position="531"/>
        <end position="565"/>
    </location>
</feature>
<dbReference type="PATRIC" id="fig|284581.3.peg.264"/>
<proteinExistence type="inferred from homology"/>
<dbReference type="PROSITE" id="PS50111">
    <property type="entry name" value="CHEMOTAXIS_TRANSDUC_2"/>
    <property type="match status" value="1"/>
</dbReference>
<dbReference type="InterPro" id="IPR003660">
    <property type="entry name" value="HAMP_dom"/>
</dbReference>
<comment type="subcellular location">
    <subcellularLocation>
        <location evidence="1">Cell membrane</location>
    </subcellularLocation>
</comment>
<dbReference type="SMART" id="SM00304">
    <property type="entry name" value="HAMP"/>
    <property type="match status" value="1"/>
</dbReference>
<evidence type="ECO:0000256" key="4">
    <source>
        <dbReference type="ARBA" id="ARBA00023224"/>
    </source>
</evidence>
<dbReference type="GO" id="GO:0005886">
    <property type="term" value="C:plasma membrane"/>
    <property type="evidence" value="ECO:0007669"/>
    <property type="project" value="UniProtKB-SubCell"/>
</dbReference>
<keyword evidence="3 8" id="KW-0472">Membrane</keyword>
<dbReference type="PANTHER" id="PTHR32089:SF114">
    <property type="entry name" value="METHYL-ACCEPTING CHEMOTAXIS PROTEIN MCPB"/>
    <property type="match status" value="1"/>
</dbReference>
<reference evidence="12" key="1">
    <citation type="submission" date="2015-08" db="EMBL/GenBank/DDBJ databases">
        <title>Fjat-14210 dsm16467.</title>
        <authorList>
            <person name="Liu B."/>
            <person name="Wang J."/>
            <person name="Zhu Y."/>
            <person name="Liu G."/>
            <person name="Chen Q."/>
            <person name="Chen Z."/>
            <person name="Lan J."/>
            <person name="Che J."/>
            <person name="Ge C."/>
            <person name="Shi H."/>
            <person name="Pan Z."/>
            <person name="Liu X."/>
        </authorList>
    </citation>
    <scope>NUCLEOTIDE SEQUENCE [LARGE SCALE GENOMIC DNA]</scope>
    <source>
        <strain evidence="12">DSM 16467</strain>
    </source>
</reference>
<feature type="domain" description="Methyl-accepting transducer" evidence="9">
    <location>
        <begin position="278"/>
        <end position="514"/>
    </location>
</feature>
<name>A0A0M0LGP1_9BACI</name>